<gene>
    <name evidence="2" type="ORF">KQY15_01195</name>
</gene>
<dbReference type="InterPro" id="IPR039523">
    <property type="entry name" value="RimK-rel_E_lig_ATP-grasp"/>
</dbReference>
<name>A0ABS6MFX6_9GAMM</name>
<keyword evidence="3" id="KW-1185">Reference proteome</keyword>
<proteinExistence type="predicted"/>
<dbReference type="Proteomes" id="UP000704611">
    <property type="component" value="Unassembled WGS sequence"/>
</dbReference>
<evidence type="ECO:0000313" key="2">
    <source>
        <dbReference type="EMBL" id="MBV2127709.1"/>
    </source>
</evidence>
<dbReference type="Pfam" id="PF14397">
    <property type="entry name" value="ATPgrasp_ST"/>
    <property type="match status" value="1"/>
</dbReference>
<evidence type="ECO:0000259" key="1">
    <source>
        <dbReference type="Pfam" id="PF14397"/>
    </source>
</evidence>
<comment type="caution">
    <text evidence="2">The sequence shown here is derived from an EMBL/GenBank/DDBJ whole genome shotgun (WGS) entry which is preliminary data.</text>
</comment>
<organism evidence="2 3">
    <name type="scientific">Arsukibacterium indicum</name>
    <dbReference type="NCBI Taxonomy" id="2848612"/>
    <lineage>
        <taxon>Bacteria</taxon>
        <taxon>Pseudomonadati</taxon>
        <taxon>Pseudomonadota</taxon>
        <taxon>Gammaproteobacteria</taxon>
        <taxon>Chromatiales</taxon>
        <taxon>Chromatiaceae</taxon>
        <taxon>Arsukibacterium</taxon>
    </lineage>
</organism>
<dbReference type="RefSeq" id="WP_217666567.1">
    <property type="nucleotide sequence ID" value="NZ_JAHRID010000001.1"/>
</dbReference>
<accession>A0ABS6MFX6</accession>
<reference evidence="2 3" key="1">
    <citation type="submission" date="2021-06" db="EMBL/GenBank/DDBJ databases">
        <title>Rheinheimera indica sp. nov., isolated from deep-sea sediment.</title>
        <authorList>
            <person name="Wang Z."/>
            <person name="Zhang X.-Y."/>
        </authorList>
    </citation>
    <scope>NUCLEOTIDE SEQUENCE [LARGE SCALE GENOMIC DNA]</scope>
    <source>
        <strain evidence="2 3">SM2107</strain>
    </source>
</reference>
<feature type="domain" description="Alpha-L-glutamate ligase-related protein ATP-grasp" evidence="1">
    <location>
        <begin position="71"/>
        <end position="339"/>
    </location>
</feature>
<sequence length="357" mass="40061">MLNTISNAIKMSWQRAKDENAVSFGQQLKEMFVLQLKTGFGPGNYHKYLLWQKTMSWQQKLGYWHDQKYYQFLNKVNPLSYRVVARNKVMAKALLKFYNIPDAEYLGYLSATGGFKADGSPLNSTDDLTDFLLQRPELDKICFKPVDGSGGEGFCAVEIIRNDGFSFRELNKSTLIPITDFINNTLKLQQGCDYIIEKYLDQHPALAAFNPSSLNTLRVWVGKATDGRPKIIAIYLRVGRSGSLIDNKLAGGFGVSVDMNSFKTVMLLPPDNNDHCYINHPDSGESMISRQLPFKDDVIALAERVTTILPNTRFVGLDIAITPEKPVIIEFNLAPTATGTTKMNASHQQLLGWLTNS</sequence>
<protein>
    <recommendedName>
        <fullName evidence="1">Alpha-L-glutamate ligase-related protein ATP-grasp domain-containing protein</fullName>
    </recommendedName>
</protein>
<dbReference type="EMBL" id="JAHRID010000001">
    <property type="protein sequence ID" value="MBV2127709.1"/>
    <property type="molecule type" value="Genomic_DNA"/>
</dbReference>
<evidence type="ECO:0000313" key="3">
    <source>
        <dbReference type="Proteomes" id="UP000704611"/>
    </source>
</evidence>